<dbReference type="WBParaSite" id="ECPE_0000320401-mRNA-1">
    <property type="protein sequence ID" value="ECPE_0000320401-mRNA-1"/>
    <property type="gene ID" value="ECPE_0000320401"/>
</dbReference>
<dbReference type="UniPathway" id="UPA00109">
    <property type="reaction ID" value="UER00187"/>
</dbReference>
<dbReference type="InterPro" id="IPR000941">
    <property type="entry name" value="Enolase"/>
</dbReference>
<feature type="domain" description="Enolase C-terminal TIM barrel" evidence="8">
    <location>
        <begin position="220"/>
        <end position="415"/>
    </location>
</feature>
<evidence type="ECO:0000256" key="4">
    <source>
        <dbReference type="ARBA" id="ARBA00023152"/>
    </source>
</evidence>
<evidence type="ECO:0000256" key="3">
    <source>
        <dbReference type="ARBA" id="ARBA00012058"/>
    </source>
</evidence>
<evidence type="ECO:0000259" key="8">
    <source>
        <dbReference type="SMART" id="SM01192"/>
    </source>
</evidence>
<evidence type="ECO:0000256" key="2">
    <source>
        <dbReference type="ARBA" id="ARBA00009604"/>
    </source>
</evidence>
<evidence type="ECO:0000313" key="11">
    <source>
        <dbReference type="WBParaSite" id="ECPE_0000320401-mRNA-1"/>
    </source>
</evidence>
<name>A0A183A8B6_9TREM</name>
<evidence type="ECO:0000256" key="1">
    <source>
        <dbReference type="ARBA" id="ARBA00005031"/>
    </source>
</evidence>
<dbReference type="SUPFAM" id="SSF51604">
    <property type="entry name" value="Enolase C-terminal domain-like"/>
    <property type="match status" value="1"/>
</dbReference>
<sequence>MATPLTEKQLKAKAIQYYRENSVLKWTEQVLNKMFHDNPQDTAGYLTLMRLRYSVPKQQDEALTSVESDEHLGVETLFEEEILPHLFEKPLTSHSLELIDEKLRTWFDQRSTSRQKQGDTMELTKTEAAPKATGVATKPTGQGNTRAKTSRPSTSQMQNSVIELASPAAFHCSAVSLASLIATCTSAHLATPKHRAIEQIVSEILSKMALSTPEVVLTPRYQLPLPIITLLNGIVVGSLGSGQLCKCLRHILLIPKPTLSPTEASFITTHPGTQMLCTNGAPALPMDRPERGLDFVLEAMQQLHLKDQFLLGLHLISRSIYDPVKGKYEPVTGMLKTPEEMVNYYADLVAKYPQVQLLIEPFRREDAQCWSMLQDRLRSQVLIATTNIPQSNMSPGGAGSRKISNTRPGSSFGPPSSPSIATVAQQSRAKLSGSDQTLASTIITADGPTDSNPVLTDSEQHERAQASITENEERSSATGVPNSEEEDKPQEIFSAWFINPEAGLDCCLVTELIQAVHFMHGQQKQTIFDGESMKYADAFAVDIPAIVMRSDALPKTFDQYGCSTKGDKLTNITIFEQCRFSQQEEKYNVNHSDRTRSLFIEQHGMITSDLLSHVTSFMYNYHSFHNRRIDVDDDDDDDDGDVDVLF</sequence>
<dbReference type="GO" id="GO:0000287">
    <property type="term" value="F:magnesium ion binding"/>
    <property type="evidence" value="ECO:0007669"/>
    <property type="project" value="InterPro"/>
</dbReference>
<evidence type="ECO:0000256" key="6">
    <source>
        <dbReference type="ARBA" id="ARBA00031125"/>
    </source>
</evidence>
<proteinExistence type="inferred from homology"/>
<keyword evidence="4" id="KW-0324">Glycolysis</keyword>
<feature type="region of interest" description="Disordered" evidence="7">
    <location>
        <begin position="388"/>
        <end position="488"/>
    </location>
</feature>
<dbReference type="InterPro" id="IPR036849">
    <property type="entry name" value="Enolase-like_C_sf"/>
</dbReference>
<keyword evidence="5" id="KW-0456">Lyase</keyword>
<feature type="compositionally biased region" description="Polar residues" evidence="7">
    <location>
        <begin position="139"/>
        <end position="155"/>
    </location>
</feature>
<keyword evidence="10" id="KW-1185">Reference proteome</keyword>
<feature type="compositionally biased region" description="Polar residues" evidence="7">
    <location>
        <begin position="420"/>
        <end position="457"/>
    </location>
</feature>
<comment type="similarity">
    <text evidence="2">Belongs to the enolase family.</text>
</comment>
<dbReference type="PANTHER" id="PTHR11902:SF30">
    <property type="entry name" value="ENOLASE 4"/>
    <property type="match status" value="1"/>
</dbReference>
<dbReference type="GO" id="GO:0004634">
    <property type="term" value="F:phosphopyruvate hydratase activity"/>
    <property type="evidence" value="ECO:0007669"/>
    <property type="project" value="UniProtKB-EC"/>
</dbReference>
<reference evidence="9 10" key="2">
    <citation type="submission" date="2018-11" db="EMBL/GenBank/DDBJ databases">
        <authorList>
            <consortium name="Pathogen Informatics"/>
        </authorList>
    </citation>
    <scope>NUCLEOTIDE SEQUENCE [LARGE SCALE GENOMIC DNA]</scope>
    <source>
        <strain evidence="9 10">Egypt</strain>
    </source>
</reference>
<comment type="pathway">
    <text evidence="1">Carbohydrate degradation; glycolysis; pyruvate from D-glyceraldehyde 3-phosphate: step 4/5.</text>
</comment>
<dbReference type="Gene3D" id="3.20.20.120">
    <property type="entry name" value="Enolase-like C-terminal domain"/>
    <property type="match status" value="1"/>
</dbReference>
<dbReference type="EMBL" id="UZAN01040176">
    <property type="protein sequence ID" value="VDP68703.1"/>
    <property type="molecule type" value="Genomic_DNA"/>
</dbReference>
<dbReference type="Pfam" id="PF00113">
    <property type="entry name" value="Enolase_C"/>
    <property type="match status" value="1"/>
</dbReference>
<evidence type="ECO:0000313" key="9">
    <source>
        <dbReference type="EMBL" id="VDP68703.1"/>
    </source>
</evidence>
<accession>A0A183A8B6</accession>
<feature type="region of interest" description="Disordered" evidence="7">
    <location>
        <begin position="110"/>
        <end position="155"/>
    </location>
</feature>
<dbReference type="GO" id="GO:0000015">
    <property type="term" value="C:phosphopyruvate hydratase complex"/>
    <property type="evidence" value="ECO:0007669"/>
    <property type="project" value="InterPro"/>
</dbReference>
<dbReference type="OrthoDB" id="10009078at2759"/>
<evidence type="ECO:0000256" key="5">
    <source>
        <dbReference type="ARBA" id="ARBA00023239"/>
    </source>
</evidence>
<dbReference type="GO" id="GO:0006096">
    <property type="term" value="P:glycolytic process"/>
    <property type="evidence" value="ECO:0007669"/>
    <property type="project" value="UniProtKB-UniPathway"/>
</dbReference>
<dbReference type="InterPro" id="IPR020810">
    <property type="entry name" value="Enolase_C"/>
</dbReference>
<reference evidence="11" key="1">
    <citation type="submission" date="2016-06" db="UniProtKB">
        <authorList>
            <consortium name="WormBaseParasite"/>
        </authorList>
    </citation>
    <scope>IDENTIFICATION</scope>
</reference>
<dbReference type="EC" id="4.2.1.11" evidence="3"/>
<feature type="compositionally biased region" description="Basic and acidic residues" evidence="7">
    <location>
        <begin position="116"/>
        <end position="125"/>
    </location>
</feature>
<dbReference type="SMART" id="SM01192">
    <property type="entry name" value="Enolase_C"/>
    <property type="match status" value="1"/>
</dbReference>
<organism evidence="11">
    <name type="scientific">Echinostoma caproni</name>
    <dbReference type="NCBI Taxonomy" id="27848"/>
    <lineage>
        <taxon>Eukaryota</taxon>
        <taxon>Metazoa</taxon>
        <taxon>Spiralia</taxon>
        <taxon>Lophotrochozoa</taxon>
        <taxon>Platyhelminthes</taxon>
        <taxon>Trematoda</taxon>
        <taxon>Digenea</taxon>
        <taxon>Plagiorchiida</taxon>
        <taxon>Echinostomata</taxon>
        <taxon>Echinostomatoidea</taxon>
        <taxon>Echinostomatidae</taxon>
        <taxon>Echinostoma</taxon>
    </lineage>
</organism>
<gene>
    <name evidence="9" type="ORF">ECPE_LOCUS3201</name>
</gene>
<dbReference type="Proteomes" id="UP000272942">
    <property type="component" value="Unassembled WGS sequence"/>
</dbReference>
<evidence type="ECO:0000313" key="10">
    <source>
        <dbReference type="Proteomes" id="UP000272942"/>
    </source>
</evidence>
<dbReference type="AlphaFoldDB" id="A0A183A8B6"/>
<evidence type="ECO:0000256" key="7">
    <source>
        <dbReference type="SAM" id="MobiDB-lite"/>
    </source>
</evidence>
<protein>
    <recommendedName>
        <fullName evidence="3">phosphopyruvate hydratase</fullName>
        <ecNumber evidence="3">4.2.1.11</ecNumber>
    </recommendedName>
    <alternativeName>
        <fullName evidence="6">2-phospho-D-glycerate hydro-lyase</fullName>
    </alternativeName>
</protein>
<dbReference type="PANTHER" id="PTHR11902">
    <property type="entry name" value="ENOLASE"/>
    <property type="match status" value="1"/>
</dbReference>